<evidence type="ECO:0000313" key="2">
    <source>
        <dbReference type="EMBL" id="KAF1980830.1"/>
    </source>
</evidence>
<organism evidence="2 3">
    <name type="scientific">Aulographum hederae CBS 113979</name>
    <dbReference type="NCBI Taxonomy" id="1176131"/>
    <lineage>
        <taxon>Eukaryota</taxon>
        <taxon>Fungi</taxon>
        <taxon>Dikarya</taxon>
        <taxon>Ascomycota</taxon>
        <taxon>Pezizomycotina</taxon>
        <taxon>Dothideomycetes</taxon>
        <taxon>Pleosporomycetidae</taxon>
        <taxon>Aulographales</taxon>
        <taxon>Aulographaceae</taxon>
    </lineage>
</organism>
<evidence type="ECO:0000313" key="3">
    <source>
        <dbReference type="Proteomes" id="UP000800041"/>
    </source>
</evidence>
<dbReference type="Proteomes" id="UP000800041">
    <property type="component" value="Unassembled WGS sequence"/>
</dbReference>
<dbReference type="AlphaFoldDB" id="A0A6G1GJ23"/>
<keyword evidence="3" id="KW-1185">Reference proteome</keyword>
<evidence type="ECO:0000256" key="1">
    <source>
        <dbReference type="SAM" id="MobiDB-lite"/>
    </source>
</evidence>
<proteinExistence type="predicted"/>
<protein>
    <submittedName>
        <fullName evidence="2">Uncharacterized protein</fullName>
    </submittedName>
</protein>
<gene>
    <name evidence="2" type="ORF">K402DRAFT_458487</name>
</gene>
<feature type="compositionally biased region" description="Basic and acidic residues" evidence="1">
    <location>
        <begin position="270"/>
        <end position="281"/>
    </location>
</feature>
<dbReference type="EMBL" id="ML977218">
    <property type="protein sequence ID" value="KAF1980830.1"/>
    <property type="molecule type" value="Genomic_DNA"/>
</dbReference>
<accession>A0A6G1GJ23</accession>
<name>A0A6G1GJ23_9PEZI</name>
<sequence length="304" mass="35088">MVLLKLQLSSDRSAFLFHLNHRMEREQEYKMLSSAYKAMSRSPLGSLDGNSMLQFLRDWGSYTRQNTTRWVTPCDLTHWVSSAAPPTKQLPPFRFLDLPPELRAPIILMEITGSLDGDMPYPEKCTHTHEWDYHTWNLSTYQEPKLARVSRALRQEVLDLFVRTSVFATNLNLVSRIVFRVFVADANVVNLPYSGHAIALFAWLPPKRNTIRVRLSPNATQQVRKASKCFAADIIWACEEDQLHGTDLLAFSRRMLRRFKRWDRTTGRDGFHDSNEPHLEVDTPSLQGRSPDIQGLTFQIASDR</sequence>
<feature type="region of interest" description="Disordered" evidence="1">
    <location>
        <begin position="270"/>
        <end position="291"/>
    </location>
</feature>
<reference evidence="2" key="1">
    <citation type="journal article" date="2020" name="Stud. Mycol.">
        <title>101 Dothideomycetes genomes: a test case for predicting lifestyles and emergence of pathogens.</title>
        <authorList>
            <person name="Haridas S."/>
            <person name="Albert R."/>
            <person name="Binder M."/>
            <person name="Bloem J."/>
            <person name="Labutti K."/>
            <person name="Salamov A."/>
            <person name="Andreopoulos B."/>
            <person name="Baker S."/>
            <person name="Barry K."/>
            <person name="Bills G."/>
            <person name="Bluhm B."/>
            <person name="Cannon C."/>
            <person name="Castanera R."/>
            <person name="Culley D."/>
            <person name="Daum C."/>
            <person name="Ezra D."/>
            <person name="Gonzalez J."/>
            <person name="Henrissat B."/>
            <person name="Kuo A."/>
            <person name="Liang C."/>
            <person name="Lipzen A."/>
            <person name="Lutzoni F."/>
            <person name="Magnuson J."/>
            <person name="Mondo S."/>
            <person name="Nolan M."/>
            <person name="Ohm R."/>
            <person name="Pangilinan J."/>
            <person name="Park H.-J."/>
            <person name="Ramirez L."/>
            <person name="Alfaro M."/>
            <person name="Sun H."/>
            <person name="Tritt A."/>
            <person name="Yoshinaga Y."/>
            <person name="Zwiers L.-H."/>
            <person name="Turgeon B."/>
            <person name="Goodwin S."/>
            <person name="Spatafora J."/>
            <person name="Crous P."/>
            <person name="Grigoriev I."/>
        </authorList>
    </citation>
    <scope>NUCLEOTIDE SEQUENCE</scope>
    <source>
        <strain evidence="2">CBS 113979</strain>
    </source>
</reference>